<keyword evidence="1" id="KW-1133">Transmembrane helix</keyword>
<evidence type="ECO:0000313" key="3">
    <source>
        <dbReference type="EMBL" id="KAJ1732150.1"/>
    </source>
</evidence>
<comment type="caution">
    <text evidence="3">The sequence shown here is derived from an EMBL/GenBank/DDBJ whole genome shotgun (WGS) entry which is preliminary data.</text>
</comment>
<dbReference type="AlphaFoldDB" id="A0A9W8CXF8"/>
<organism evidence="3 4">
    <name type="scientific">Coemansia biformis</name>
    <dbReference type="NCBI Taxonomy" id="1286918"/>
    <lineage>
        <taxon>Eukaryota</taxon>
        <taxon>Fungi</taxon>
        <taxon>Fungi incertae sedis</taxon>
        <taxon>Zoopagomycota</taxon>
        <taxon>Kickxellomycotina</taxon>
        <taxon>Kickxellomycetes</taxon>
        <taxon>Kickxellales</taxon>
        <taxon>Kickxellaceae</taxon>
        <taxon>Coemansia</taxon>
    </lineage>
</organism>
<feature type="transmembrane region" description="Helical" evidence="1">
    <location>
        <begin position="156"/>
        <end position="182"/>
    </location>
</feature>
<feature type="transmembrane region" description="Helical" evidence="1">
    <location>
        <begin position="70"/>
        <end position="94"/>
    </location>
</feature>
<dbReference type="OrthoDB" id="5584619at2759"/>
<proteinExistence type="predicted"/>
<keyword evidence="1" id="KW-0812">Transmembrane</keyword>
<feature type="transmembrane region" description="Helical" evidence="1">
    <location>
        <begin position="6"/>
        <end position="28"/>
    </location>
</feature>
<protein>
    <recommendedName>
        <fullName evidence="5">THH1/TOM1/TOM3 domain-containing protein</fullName>
    </recommendedName>
</protein>
<dbReference type="EMBL" id="JANBOI010000253">
    <property type="protein sequence ID" value="KAJ1732150.1"/>
    <property type="molecule type" value="Genomic_DNA"/>
</dbReference>
<feature type="transmembrane region" description="Helical" evidence="1">
    <location>
        <begin position="40"/>
        <end position="58"/>
    </location>
</feature>
<evidence type="ECO:0000256" key="2">
    <source>
        <dbReference type="SAM" id="SignalP"/>
    </source>
</evidence>
<dbReference type="Proteomes" id="UP001143981">
    <property type="component" value="Unassembled WGS sequence"/>
</dbReference>
<feature type="chain" id="PRO_5040970735" description="THH1/TOM1/TOM3 domain-containing protein" evidence="2">
    <location>
        <begin position="20"/>
        <end position="382"/>
    </location>
</feature>
<sequence>MIGLNCASAAFSVLTLALASWCALRLRLRQGHSDWQRCRAVSLLSGSSLCYSACQLLLAAQPEPTASSAVVKACLLGATLSVVLGAFMVVGEIGADSAVRFGLRSFGLAQRLGRYWDVGSVVCALLVSQPALYVFGELAWTGSALVAAKPQVSFAAAVWMVESAWVALSITVAGALTLYALIKANKLSRYATSCADDLPLSVLGTAASIQSRAAIALCYVAVFAVSRVWKLAFHAGGSSSAWLFTAASICEALLPMLVLPVFCADIAFNMRREGGLERLGAGSECSLDTGTGGSSLRKLGSRSFTSWRKTEFLEWQKQCSSLSSTIMPADSGMGTWAGEIKQCHIRPDTGNLDRDNYSVSDISFDGTPRRCSRPMIMYPLAP</sequence>
<evidence type="ECO:0000256" key="1">
    <source>
        <dbReference type="SAM" id="Phobius"/>
    </source>
</evidence>
<gene>
    <name evidence="3" type="ORF">LPJ61_002183</name>
</gene>
<feature type="transmembrane region" description="Helical" evidence="1">
    <location>
        <begin position="115"/>
        <end position="136"/>
    </location>
</feature>
<keyword evidence="1" id="KW-0472">Membrane</keyword>
<reference evidence="3" key="1">
    <citation type="submission" date="2022-07" db="EMBL/GenBank/DDBJ databases">
        <title>Phylogenomic reconstructions and comparative analyses of Kickxellomycotina fungi.</title>
        <authorList>
            <person name="Reynolds N.K."/>
            <person name="Stajich J.E."/>
            <person name="Barry K."/>
            <person name="Grigoriev I.V."/>
            <person name="Crous P."/>
            <person name="Smith M.E."/>
        </authorList>
    </citation>
    <scope>NUCLEOTIDE SEQUENCE</scope>
    <source>
        <strain evidence="3">BCRC 34381</strain>
    </source>
</reference>
<keyword evidence="2" id="KW-0732">Signal</keyword>
<feature type="signal peptide" evidence="2">
    <location>
        <begin position="1"/>
        <end position="19"/>
    </location>
</feature>
<evidence type="ECO:0000313" key="4">
    <source>
        <dbReference type="Proteomes" id="UP001143981"/>
    </source>
</evidence>
<name>A0A9W8CXF8_9FUNG</name>
<keyword evidence="4" id="KW-1185">Reference proteome</keyword>
<accession>A0A9W8CXF8</accession>
<feature type="transmembrane region" description="Helical" evidence="1">
    <location>
        <begin position="213"/>
        <end position="229"/>
    </location>
</feature>
<evidence type="ECO:0008006" key="5">
    <source>
        <dbReference type="Google" id="ProtNLM"/>
    </source>
</evidence>
<feature type="transmembrane region" description="Helical" evidence="1">
    <location>
        <begin position="241"/>
        <end position="268"/>
    </location>
</feature>